<dbReference type="Pfam" id="PF00622">
    <property type="entry name" value="SPRY"/>
    <property type="match status" value="1"/>
</dbReference>
<evidence type="ECO:0000313" key="4">
    <source>
        <dbReference type="Proteomes" id="UP000261540"/>
    </source>
</evidence>
<protein>
    <recommendedName>
        <fullName evidence="2">SPRY domain-containing protein</fullName>
    </recommendedName>
</protein>
<dbReference type="STRING" id="1676925.ENSPKIP00000023027"/>
<name>A0A3B3RX49_9TELE</name>
<dbReference type="InterPro" id="IPR013320">
    <property type="entry name" value="ConA-like_dom_sf"/>
</dbReference>
<feature type="region of interest" description="Disordered" evidence="1">
    <location>
        <begin position="117"/>
        <end position="141"/>
    </location>
</feature>
<reference evidence="3" key="1">
    <citation type="submission" date="2025-08" db="UniProtKB">
        <authorList>
            <consortium name="Ensembl"/>
        </authorList>
    </citation>
    <scope>IDENTIFICATION</scope>
</reference>
<evidence type="ECO:0000256" key="1">
    <source>
        <dbReference type="SAM" id="MobiDB-lite"/>
    </source>
</evidence>
<evidence type="ECO:0000259" key="2">
    <source>
        <dbReference type="Pfam" id="PF00622"/>
    </source>
</evidence>
<accession>A0A3B3RX49</accession>
<dbReference type="Ensembl" id="ENSPKIT00000003699.1">
    <property type="protein sequence ID" value="ENSPKIP00000023027.1"/>
    <property type="gene ID" value="ENSPKIG00000006808.1"/>
</dbReference>
<dbReference type="InterPro" id="IPR043136">
    <property type="entry name" value="B30.2/SPRY_sf"/>
</dbReference>
<evidence type="ECO:0000313" key="3">
    <source>
        <dbReference type="Ensembl" id="ENSPKIP00000023027.1"/>
    </source>
</evidence>
<dbReference type="Proteomes" id="UP000261540">
    <property type="component" value="Unplaced"/>
</dbReference>
<dbReference type="GeneTree" id="ENSGT00940000175984"/>
<dbReference type="InterPro" id="IPR003877">
    <property type="entry name" value="SPRY_dom"/>
</dbReference>
<proteinExistence type="predicted"/>
<dbReference type="SUPFAM" id="SSF49899">
    <property type="entry name" value="Concanavalin A-like lectins/glucanases"/>
    <property type="match status" value="1"/>
</dbReference>
<keyword evidence="4" id="KW-1185">Reference proteome</keyword>
<feature type="compositionally biased region" description="Basic and acidic residues" evidence="1">
    <location>
        <begin position="122"/>
        <end position="132"/>
    </location>
</feature>
<organism evidence="3 4">
    <name type="scientific">Paramormyrops kingsleyae</name>
    <dbReference type="NCBI Taxonomy" id="1676925"/>
    <lineage>
        <taxon>Eukaryota</taxon>
        <taxon>Metazoa</taxon>
        <taxon>Chordata</taxon>
        <taxon>Craniata</taxon>
        <taxon>Vertebrata</taxon>
        <taxon>Euteleostomi</taxon>
        <taxon>Actinopterygii</taxon>
        <taxon>Neopterygii</taxon>
        <taxon>Teleostei</taxon>
        <taxon>Osteoglossocephala</taxon>
        <taxon>Osteoglossomorpha</taxon>
        <taxon>Osteoglossiformes</taxon>
        <taxon>Mormyridae</taxon>
        <taxon>Paramormyrops</taxon>
    </lineage>
</organism>
<dbReference type="Gene3D" id="2.60.120.920">
    <property type="match status" value="1"/>
</dbReference>
<reference evidence="3" key="2">
    <citation type="submission" date="2025-09" db="UniProtKB">
        <authorList>
            <consortium name="Ensembl"/>
        </authorList>
    </citation>
    <scope>IDENTIFICATION</scope>
</reference>
<dbReference type="AlphaFoldDB" id="A0A3B3RX49"/>
<feature type="domain" description="SPRY" evidence="2">
    <location>
        <begin position="1"/>
        <end position="38"/>
    </location>
</feature>
<sequence length="227" mass="24745">MEARTISFAKNNKEPKLAFEGVDATELYPCVLFYSSNPGEKVAICDLQMRGVPNDLLPGQPLCSPRTTVMVEATVQLLRRLHHYENWTAHINQHMVAKLELIGPLIQDGARTVFTSRSAQLPEEKQKVRGEPEGASGRMGDVPLGPSALSGAQLDTLSCEVWPVLAVLGGVDNGLRAGGLCVHRPSGRRAILLGVLKEGSPLAKLQWEEADLTVRYHGSPTPRYSRS</sequence>